<dbReference type="Gramene" id="TraesCS5A03G0176600.1">
    <property type="protein sequence ID" value="TraesCS5A03G0176600.1.CDS"/>
    <property type="gene ID" value="TraesCS5A03G0176600"/>
</dbReference>
<dbReference type="Gramene" id="TraesARI5A03G02633660.1">
    <property type="protein sequence ID" value="TraesARI5A03G02633660.1"/>
    <property type="gene ID" value="TraesARI5A03G02633660"/>
</dbReference>
<dbReference type="CDD" id="cd22160">
    <property type="entry name" value="F-box_AtFBL13-like"/>
    <property type="match status" value="1"/>
</dbReference>
<dbReference type="Gramene" id="TraesJAG5A03G02594120.1">
    <property type="protein sequence ID" value="TraesJAG5A03G02594120.1"/>
    <property type="gene ID" value="TraesJAG5A03G02594120"/>
</dbReference>
<dbReference type="EnsemblPlants" id="TraesCS5A02G069200.1">
    <property type="protein sequence ID" value="TraesCS5A02G069200.1"/>
    <property type="gene ID" value="TraesCS5A02G069200"/>
</dbReference>
<dbReference type="Proteomes" id="UP000019116">
    <property type="component" value="Chromosome 5A"/>
</dbReference>
<dbReference type="PANTHER" id="PTHR32141:SF123">
    <property type="entry name" value="F-BOX DOMAIN-CONTAINING PROTEIN"/>
    <property type="match status" value="1"/>
</dbReference>
<dbReference type="OMA" id="FACIQIN"/>
<dbReference type="InterPro" id="IPR032675">
    <property type="entry name" value="LRR_dom_sf"/>
</dbReference>
<dbReference type="InterPro" id="IPR001810">
    <property type="entry name" value="F-box_dom"/>
</dbReference>
<dbReference type="InterPro" id="IPR006566">
    <property type="entry name" value="FBD"/>
</dbReference>
<evidence type="ECO:0000313" key="4">
    <source>
        <dbReference type="Proteomes" id="UP000019116"/>
    </source>
</evidence>
<dbReference type="Gramene" id="TraesWEE_scaffold_055326_01G000200.1">
    <property type="protein sequence ID" value="TraesWEE_scaffold_055326_01G000200.1"/>
    <property type="gene ID" value="TraesWEE_scaffold_055326_01G000200"/>
</dbReference>
<name>A0A3B6KE30_WHEAT</name>
<dbReference type="Gramene" id="TraesLAC5A03G02546650.1">
    <property type="protein sequence ID" value="TraesLAC5A03G02546650.1"/>
    <property type="gene ID" value="TraesLAC5A03G02546650"/>
</dbReference>
<gene>
    <name evidence="3" type="primary">LOC123102392</name>
</gene>
<feature type="region of interest" description="Disordered" evidence="1">
    <location>
        <begin position="1"/>
        <end position="35"/>
    </location>
</feature>
<dbReference type="InterPro" id="IPR053781">
    <property type="entry name" value="F-box_AtFBL13-like"/>
</dbReference>
<organism evidence="3">
    <name type="scientific">Triticum aestivum</name>
    <name type="common">Wheat</name>
    <dbReference type="NCBI Taxonomy" id="4565"/>
    <lineage>
        <taxon>Eukaryota</taxon>
        <taxon>Viridiplantae</taxon>
        <taxon>Streptophyta</taxon>
        <taxon>Embryophyta</taxon>
        <taxon>Tracheophyta</taxon>
        <taxon>Spermatophyta</taxon>
        <taxon>Magnoliopsida</taxon>
        <taxon>Liliopsida</taxon>
        <taxon>Poales</taxon>
        <taxon>Poaceae</taxon>
        <taxon>BOP clade</taxon>
        <taxon>Pooideae</taxon>
        <taxon>Triticodae</taxon>
        <taxon>Triticeae</taxon>
        <taxon>Triticinae</taxon>
        <taxon>Triticum</taxon>
    </lineage>
</organism>
<dbReference type="Gene3D" id="3.80.10.10">
    <property type="entry name" value="Ribonuclease Inhibitor"/>
    <property type="match status" value="1"/>
</dbReference>
<dbReference type="GeneID" id="123102392"/>
<sequence length="468" mass="52792">MRRREPPPPLPAAGGPMTRRRKLAESEPPAEDTISDLPDAVLGEIISLLPTKDGARTQILASRWRHLWRSAPLNLDCRGLNHGDELAGALSRIISSHQGPCRRLCIHADLLDAPSTTVDSLLRSDALGNLQELEFSCFERPPPASIFRFSPTLRVVTIECSNLPDSTVQGIHFPLLQQLGLEFVCISECSLHSLIASCPVLESLLIHRSFGFACIQINSLSLKSVGLDSYAVWENNKVALQLQELIINNAPCLERLLLLHQETGLHISVIAAPKLETIGFLSDGYYECSQDHLYRLAFGSTVILGLHVDNLEMAVCTVKILAIQMKALCLDTVIDLLTCFPCLEKLYIRARTSESSNLWRRKHRNLINCLDIRLKTIVLKSYRGIKSQVNFVTFFVLNARMLESMTLQVETSYYNEEFLVEQRRKLQLQDRVSRGAQFHFTTGICIRTNWDIKHVRDLDVVDPFVRRC</sequence>
<dbReference type="STRING" id="4565.A0A3B6KE30"/>
<dbReference type="InterPro" id="IPR055411">
    <property type="entry name" value="LRR_FXL15/At3g58940/PEG3-like"/>
</dbReference>
<evidence type="ECO:0000259" key="2">
    <source>
        <dbReference type="SMART" id="SM00579"/>
    </source>
</evidence>
<dbReference type="KEGG" id="taes:123102392"/>
<dbReference type="Pfam" id="PF08387">
    <property type="entry name" value="FBD"/>
    <property type="match status" value="1"/>
</dbReference>
<dbReference type="Pfam" id="PF00646">
    <property type="entry name" value="F-box"/>
    <property type="match status" value="1"/>
</dbReference>
<dbReference type="Pfam" id="PF24758">
    <property type="entry name" value="LRR_At5g56370"/>
    <property type="match status" value="1"/>
</dbReference>
<dbReference type="InterPro" id="IPR036047">
    <property type="entry name" value="F-box-like_dom_sf"/>
</dbReference>
<evidence type="ECO:0000256" key="1">
    <source>
        <dbReference type="SAM" id="MobiDB-lite"/>
    </source>
</evidence>
<evidence type="ECO:0000313" key="3">
    <source>
        <dbReference type="EnsemblPlants" id="TraesCS5A02G069200.1"/>
    </source>
</evidence>
<dbReference type="SUPFAM" id="SSF81383">
    <property type="entry name" value="F-box domain"/>
    <property type="match status" value="1"/>
</dbReference>
<keyword evidence="4" id="KW-1185">Reference proteome</keyword>
<dbReference type="Gramene" id="TraesNOR5A03G02612340.1">
    <property type="protein sequence ID" value="TraesNOR5A03G02612340.1"/>
    <property type="gene ID" value="TraesNOR5A03G02612340"/>
</dbReference>
<accession>A0A3B6KE30</accession>
<dbReference type="AlphaFoldDB" id="A0A3B6KE30"/>
<feature type="domain" description="FBD" evidence="2">
    <location>
        <begin position="368"/>
        <end position="441"/>
    </location>
</feature>
<dbReference type="Gramene" id="TraesKAR5A01G0051030.1">
    <property type="protein sequence ID" value="cds.TraesKAR5A01G0051030.1"/>
    <property type="gene ID" value="TraesKAR5A01G0051030"/>
</dbReference>
<dbReference type="InterPro" id="IPR055302">
    <property type="entry name" value="F-box_dom-containing"/>
</dbReference>
<dbReference type="RefSeq" id="XP_044379668.1">
    <property type="nucleotide sequence ID" value="XM_044523733.1"/>
</dbReference>
<dbReference type="SMART" id="SM00579">
    <property type="entry name" value="FBD"/>
    <property type="match status" value="1"/>
</dbReference>
<reference evidence="3" key="2">
    <citation type="submission" date="2018-10" db="UniProtKB">
        <authorList>
            <consortium name="EnsemblPlants"/>
        </authorList>
    </citation>
    <scope>IDENTIFICATION</scope>
</reference>
<dbReference type="OrthoDB" id="1939276at2759"/>
<dbReference type="Gramene" id="TraesCS5A02G069200.1">
    <property type="protein sequence ID" value="TraesCS5A02G069200.1"/>
    <property type="gene ID" value="TraesCS5A02G069200"/>
</dbReference>
<protein>
    <recommendedName>
        <fullName evidence="2">FBD domain-containing protein</fullName>
    </recommendedName>
</protein>
<dbReference type="PANTHER" id="PTHR32141">
    <property type="match status" value="1"/>
</dbReference>
<proteinExistence type="predicted"/>
<reference evidence="3" key="1">
    <citation type="submission" date="2018-08" db="EMBL/GenBank/DDBJ databases">
        <authorList>
            <person name="Rossello M."/>
        </authorList>
    </citation>
    <scope>NUCLEOTIDE SEQUENCE [LARGE SCALE GENOMIC DNA]</scope>
    <source>
        <strain evidence="3">cv. Chinese Spring</strain>
    </source>
</reference>